<feature type="binding site" evidence="3">
    <location>
        <begin position="14"/>
        <end position="19"/>
    </location>
    <ligand>
        <name>ATP</name>
        <dbReference type="ChEBI" id="CHEBI:30616"/>
    </ligand>
</feature>
<dbReference type="EC" id="2.7.1.24" evidence="3 4"/>
<dbReference type="RefSeq" id="WP_169923327.1">
    <property type="nucleotide sequence ID" value="NZ_CABMMZ010000073.1"/>
</dbReference>
<evidence type="ECO:0000256" key="4">
    <source>
        <dbReference type="NCBIfam" id="TIGR00152"/>
    </source>
</evidence>
<dbReference type="InterPro" id="IPR001977">
    <property type="entry name" value="Depp_CoAkinase"/>
</dbReference>
<dbReference type="CDD" id="cd02022">
    <property type="entry name" value="DPCK"/>
    <property type="match status" value="1"/>
</dbReference>
<reference evidence="5" key="1">
    <citation type="journal article" date="2018" name="Environ. Microbiol.">
        <title>Sporulation capability and amylosome conservation among diverse human colonic and rumen isolates of the keystone starch-degrader Ruminococcus bromii.</title>
        <authorList>
            <person name="Mukhopadhya I."/>
            <person name="Morais S."/>
            <person name="Laverde-Gomez J."/>
            <person name="Sheridan P.O."/>
            <person name="Walker A.W."/>
            <person name="Kelly W."/>
            <person name="Klieve A.V."/>
            <person name="Ouwerkerk D."/>
            <person name="Duncan S.H."/>
            <person name="Louis P."/>
            <person name="Koropatkin N."/>
            <person name="Cockburn D."/>
            <person name="Kibler R."/>
            <person name="Cooper P.J."/>
            <person name="Sandoval C."/>
            <person name="Crost E."/>
            <person name="Juge N."/>
            <person name="Bayer E.A."/>
            <person name="Flint H.J."/>
        </authorList>
    </citation>
    <scope>NUCLEOTIDE SEQUENCE [LARGE SCALE GENOMIC DNA]</scope>
    <source>
        <strain evidence="5">ATCC 27255</strain>
    </source>
</reference>
<dbReference type="NCBIfam" id="TIGR00152">
    <property type="entry name" value="dephospho-CoA kinase"/>
    <property type="match status" value="1"/>
</dbReference>
<evidence type="ECO:0000313" key="6">
    <source>
        <dbReference type="Proteomes" id="UP000233425"/>
    </source>
</evidence>
<dbReference type="GO" id="GO:0005737">
    <property type="term" value="C:cytoplasm"/>
    <property type="evidence" value="ECO:0007669"/>
    <property type="project" value="UniProtKB-SubCell"/>
</dbReference>
<comment type="subcellular location">
    <subcellularLocation>
        <location evidence="3">Cytoplasm</location>
    </subcellularLocation>
</comment>
<comment type="catalytic activity">
    <reaction evidence="3">
        <text>3'-dephospho-CoA + ATP = ADP + CoA + H(+)</text>
        <dbReference type="Rhea" id="RHEA:18245"/>
        <dbReference type="ChEBI" id="CHEBI:15378"/>
        <dbReference type="ChEBI" id="CHEBI:30616"/>
        <dbReference type="ChEBI" id="CHEBI:57287"/>
        <dbReference type="ChEBI" id="CHEBI:57328"/>
        <dbReference type="ChEBI" id="CHEBI:456216"/>
        <dbReference type="EC" id="2.7.1.24"/>
    </reaction>
</comment>
<protein>
    <recommendedName>
        <fullName evidence="3 4">Dephospho-CoA kinase</fullName>
        <ecNumber evidence="3 4">2.7.1.24</ecNumber>
    </recommendedName>
    <alternativeName>
        <fullName evidence="3">Dephosphocoenzyme A kinase</fullName>
    </alternativeName>
</protein>
<comment type="function">
    <text evidence="3">Catalyzes the phosphorylation of the 3'-hydroxyl group of dephosphocoenzyme A to form coenzyme A.</text>
</comment>
<dbReference type="PROSITE" id="PS51219">
    <property type="entry name" value="DPCK"/>
    <property type="match status" value="1"/>
</dbReference>
<name>A0A2N0UJ81_9FIRM</name>
<comment type="pathway">
    <text evidence="3">Cofactor biosynthesis; coenzyme A biosynthesis; CoA from (R)-pantothenate: step 5/5.</text>
</comment>
<dbReference type="UniPathway" id="UPA00241">
    <property type="reaction ID" value="UER00356"/>
</dbReference>
<dbReference type="AlphaFoldDB" id="A0A2N0UJ81"/>
<dbReference type="InterPro" id="IPR027417">
    <property type="entry name" value="P-loop_NTPase"/>
</dbReference>
<keyword evidence="1 3" id="KW-0547">Nucleotide-binding</keyword>
<keyword evidence="2 3" id="KW-0067">ATP-binding</keyword>
<proteinExistence type="inferred from homology"/>
<organism evidence="5 6">
    <name type="scientific">Ruminococcus bromii</name>
    <dbReference type="NCBI Taxonomy" id="40518"/>
    <lineage>
        <taxon>Bacteria</taxon>
        <taxon>Bacillati</taxon>
        <taxon>Bacillota</taxon>
        <taxon>Clostridia</taxon>
        <taxon>Eubacteriales</taxon>
        <taxon>Oscillospiraceae</taxon>
        <taxon>Ruminococcus</taxon>
    </lineage>
</organism>
<evidence type="ECO:0000256" key="3">
    <source>
        <dbReference type="HAMAP-Rule" id="MF_00376"/>
    </source>
</evidence>
<comment type="similarity">
    <text evidence="3">Belongs to the CoaE family.</text>
</comment>
<comment type="caution">
    <text evidence="5">The sequence shown here is derived from an EMBL/GenBank/DDBJ whole genome shotgun (WGS) entry which is preliminary data.</text>
</comment>
<keyword evidence="3" id="KW-0963">Cytoplasm</keyword>
<accession>A0A2N0UJ81</accession>
<evidence type="ECO:0000313" key="5">
    <source>
        <dbReference type="EMBL" id="PKD27053.1"/>
    </source>
</evidence>
<dbReference type="HAMAP" id="MF_00376">
    <property type="entry name" value="Dephospho_CoA_kinase"/>
    <property type="match status" value="1"/>
</dbReference>
<evidence type="ECO:0000256" key="2">
    <source>
        <dbReference type="ARBA" id="ARBA00022840"/>
    </source>
</evidence>
<dbReference type="GO" id="GO:0015937">
    <property type="term" value="P:coenzyme A biosynthetic process"/>
    <property type="evidence" value="ECO:0007669"/>
    <property type="project" value="UniProtKB-UniRule"/>
</dbReference>
<dbReference type="GO" id="GO:0004140">
    <property type="term" value="F:dephospho-CoA kinase activity"/>
    <property type="evidence" value="ECO:0007669"/>
    <property type="project" value="UniProtKB-UniRule"/>
</dbReference>
<keyword evidence="3 5" id="KW-0808">Transferase</keyword>
<dbReference type="SUPFAM" id="SSF52540">
    <property type="entry name" value="P-loop containing nucleoside triphosphate hydrolases"/>
    <property type="match status" value="1"/>
</dbReference>
<keyword evidence="6" id="KW-1185">Reference proteome</keyword>
<evidence type="ECO:0000256" key="1">
    <source>
        <dbReference type="ARBA" id="ARBA00022741"/>
    </source>
</evidence>
<keyword evidence="3 5" id="KW-0418">Kinase</keyword>
<dbReference type="Gene3D" id="3.40.50.300">
    <property type="entry name" value="P-loop containing nucleotide triphosphate hydrolases"/>
    <property type="match status" value="1"/>
</dbReference>
<dbReference type="Pfam" id="PF01121">
    <property type="entry name" value="CoaE"/>
    <property type="match status" value="1"/>
</dbReference>
<dbReference type="PANTHER" id="PTHR10695:SF46">
    <property type="entry name" value="BIFUNCTIONAL COENZYME A SYNTHASE-RELATED"/>
    <property type="match status" value="1"/>
</dbReference>
<dbReference type="EMBL" id="NNSR01000073">
    <property type="protein sequence ID" value="PKD27053.1"/>
    <property type="molecule type" value="Genomic_DNA"/>
</dbReference>
<dbReference type="PANTHER" id="PTHR10695">
    <property type="entry name" value="DEPHOSPHO-COA KINASE-RELATED"/>
    <property type="match status" value="1"/>
</dbReference>
<keyword evidence="3" id="KW-0173">Coenzyme A biosynthesis</keyword>
<sequence>MNRIKIVGLTGQSGAGKSTVSAYFAKNGMCVINADEIVKNLYTPDSVCLKAVSGVFGQDIILSDGNIDRPLLAKRAFSSKENTHLLNSIVHPFVTYVFMQMAKQAQTDGKSVVIYDAPQLFESGADVFCDLIVSVTAKKEIRLERICKRDNIDISRAELRMSAQLDEEFFRSHSDIVIENNFSIEQVELAAQKAAEAINNLMR</sequence>
<gene>
    <name evidence="3 5" type="primary">coaE</name>
    <name evidence="5" type="ORF">RBATCC27255_01920</name>
</gene>
<dbReference type="Proteomes" id="UP000233425">
    <property type="component" value="Unassembled WGS sequence"/>
</dbReference>
<dbReference type="GO" id="GO:0005524">
    <property type="term" value="F:ATP binding"/>
    <property type="evidence" value="ECO:0007669"/>
    <property type="project" value="UniProtKB-UniRule"/>
</dbReference>